<dbReference type="InterPro" id="IPR014748">
    <property type="entry name" value="Enoyl-CoA_hydra_C"/>
</dbReference>
<comment type="similarity">
    <text evidence="2 6">Belongs to the enoyl-CoA hydratase/isomerase family.</text>
</comment>
<evidence type="ECO:0000256" key="5">
    <source>
        <dbReference type="ARBA" id="ARBA00023235"/>
    </source>
</evidence>
<keyword evidence="4" id="KW-0443">Lipid metabolism</keyword>
<dbReference type="InterPro" id="IPR029045">
    <property type="entry name" value="ClpP/crotonase-like_dom_sf"/>
</dbReference>
<dbReference type="EMBL" id="BAABHO010000028">
    <property type="protein sequence ID" value="GAA4796211.1"/>
    <property type="molecule type" value="Genomic_DNA"/>
</dbReference>
<dbReference type="Pfam" id="PF00378">
    <property type="entry name" value="ECH_1"/>
    <property type="match status" value="1"/>
</dbReference>
<dbReference type="InterPro" id="IPR018376">
    <property type="entry name" value="Enoyl-CoA_hyd/isom_CS"/>
</dbReference>
<dbReference type="NCBIfam" id="NF004794">
    <property type="entry name" value="PRK06142.1"/>
    <property type="match status" value="1"/>
</dbReference>
<dbReference type="PANTHER" id="PTHR43149">
    <property type="entry name" value="ENOYL-COA HYDRATASE"/>
    <property type="match status" value="1"/>
</dbReference>
<accession>A0ABP9BKG7</accession>
<evidence type="ECO:0000256" key="1">
    <source>
        <dbReference type="ARBA" id="ARBA00005005"/>
    </source>
</evidence>
<sequence>MTTLDPALDTAAPATPTALSITRDEGVATVRLERPQAANALDRTLWRELRDTFRALDEDPTVRVVVLTGAGKHFCAGIDLGMLAEIGGAAHATADPGRARETLRRTVLDLQDVLTTVERCRVPVLAAIQGACVGAGLDLAVACDLRYATPRTKFSLKEVDMGLAADVGVLQRLPHLIGEARTREMAYTARDVRGPEAERIGLVNACLEGDDPEALVAHVTEVARGLAAKSPLALRGTKHAITYARDHTTADALDQIATWNASVLISDDLTEAVTAFAEGRAPRYSD</sequence>
<comment type="caution">
    <text evidence="7">The sequence shown here is derived from an EMBL/GenBank/DDBJ whole genome shotgun (WGS) entry which is preliminary data.</text>
</comment>
<keyword evidence="5" id="KW-0413">Isomerase</keyword>
<dbReference type="Proteomes" id="UP001500928">
    <property type="component" value="Unassembled WGS sequence"/>
</dbReference>
<reference evidence="8" key="1">
    <citation type="journal article" date="2019" name="Int. J. Syst. Evol. Microbiol.">
        <title>The Global Catalogue of Microorganisms (GCM) 10K type strain sequencing project: providing services to taxonomists for standard genome sequencing and annotation.</title>
        <authorList>
            <consortium name="The Broad Institute Genomics Platform"/>
            <consortium name="The Broad Institute Genome Sequencing Center for Infectious Disease"/>
            <person name="Wu L."/>
            <person name="Ma J."/>
        </authorList>
    </citation>
    <scope>NUCLEOTIDE SEQUENCE [LARGE SCALE GENOMIC DNA]</scope>
    <source>
        <strain evidence="8">JCM 17979</strain>
    </source>
</reference>
<dbReference type="InterPro" id="IPR001753">
    <property type="entry name" value="Enoyl-CoA_hydra/iso"/>
</dbReference>
<evidence type="ECO:0000256" key="3">
    <source>
        <dbReference type="ARBA" id="ARBA00022832"/>
    </source>
</evidence>
<dbReference type="RefSeq" id="WP_345417777.1">
    <property type="nucleotide sequence ID" value="NZ_BAABHO010000028.1"/>
</dbReference>
<proteinExistence type="inferred from homology"/>
<gene>
    <name evidence="7" type="ORF">GCM10023200_35370</name>
</gene>
<dbReference type="CDD" id="cd06558">
    <property type="entry name" value="crotonase-like"/>
    <property type="match status" value="1"/>
</dbReference>
<evidence type="ECO:0000313" key="7">
    <source>
        <dbReference type="EMBL" id="GAA4796211.1"/>
    </source>
</evidence>
<evidence type="ECO:0000313" key="8">
    <source>
        <dbReference type="Proteomes" id="UP001500928"/>
    </source>
</evidence>
<evidence type="ECO:0000256" key="4">
    <source>
        <dbReference type="ARBA" id="ARBA00023098"/>
    </source>
</evidence>
<evidence type="ECO:0000256" key="2">
    <source>
        <dbReference type="ARBA" id="ARBA00005254"/>
    </source>
</evidence>
<dbReference type="Gene3D" id="3.90.226.10">
    <property type="entry name" value="2-enoyl-CoA Hydratase, Chain A, domain 1"/>
    <property type="match status" value="1"/>
</dbReference>
<comment type="pathway">
    <text evidence="1">Lipid metabolism; fatty acid beta-oxidation.</text>
</comment>
<keyword evidence="8" id="KW-1185">Reference proteome</keyword>
<dbReference type="Gene3D" id="1.10.12.10">
    <property type="entry name" value="Lyase 2-enoyl-coa Hydratase, Chain A, domain 2"/>
    <property type="match status" value="1"/>
</dbReference>
<keyword evidence="3" id="KW-0276">Fatty acid metabolism</keyword>
<evidence type="ECO:0000256" key="6">
    <source>
        <dbReference type="RuleBase" id="RU003707"/>
    </source>
</evidence>
<name>A0ABP9BKG7_9PSEU</name>
<dbReference type="InterPro" id="IPR045002">
    <property type="entry name" value="Ech1-like"/>
</dbReference>
<dbReference type="SUPFAM" id="SSF52096">
    <property type="entry name" value="ClpP/crotonase"/>
    <property type="match status" value="1"/>
</dbReference>
<protein>
    <submittedName>
        <fullName evidence="7">Crotonase/enoyl-CoA hydratase family protein</fullName>
    </submittedName>
</protein>
<dbReference type="PANTHER" id="PTHR43149:SF1">
    <property type="entry name" value="DELTA(3,5)-DELTA(2,4)-DIENOYL-COA ISOMERASE, MITOCHONDRIAL"/>
    <property type="match status" value="1"/>
</dbReference>
<organism evidence="7 8">
    <name type="scientific">Actinomycetospora chlora</name>
    <dbReference type="NCBI Taxonomy" id="663608"/>
    <lineage>
        <taxon>Bacteria</taxon>
        <taxon>Bacillati</taxon>
        <taxon>Actinomycetota</taxon>
        <taxon>Actinomycetes</taxon>
        <taxon>Pseudonocardiales</taxon>
        <taxon>Pseudonocardiaceae</taxon>
        <taxon>Actinomycetospora</taxon>
    </lineage>
</organism>
<dbReference type="PROSITE" id="PS00166">
    <property type="entry name" value="ENOYL_COA_HYDRATASE"/>
    <property type="match status" value="1"/>
</dbReference>